<comment type="caution">
    <text evidence="1">The sequence shown here is derived from an EMBL/GenBank/DDBJ whole genome shotgun (WGS) entry which is preliminary data.</text>
</comment>
<dbReference type="EMBL" id="JAIWYP010000003">
    <property type="protein sequence ID" value="KAH3852731.1"/>
    <property type="molecule type" value="Genomic_DNA"/>
</dbReference>
<dbReference type="AlphaFoldDB" id="A0A9D4L934"/>
<gene>
    <name evidence="1" type="ORF">DPMN_095248</name>
</gene>
<dbReference type="Proteomes" id="UP000828390">
    <property type="component" value="Unassembled WGS sequence"/>
</dbReference>
<name>A0A9D4L934_DREPO</name>
<protein>
    <submittedName>
        <fullName evidence="1">Uncharacterized protein</fullName>
    </submittedName>
</protein>
<accession>A0A9D4L934</accession>
<reference evidence="1" key="1">
    <citation type="journal article" date="2019" name="bioRxiv">
        <title>The Genome of the Zebra Mussel, Dreissena polymorpha: A Resource for Invasive Species Research.</title>
        <authorList>
            <person name="McCartney M.A."/>
            <person name="Auch B."/>
            <person name="Kono T."/>
            <person name="Mallez S."/>
            <person name="Zhang Y."/>
            <person name="Obille A."/>
            <person name="Becker A."/>
            <person name="Abrahante J.E."/>
            <person name="Garbe J."/>
            <person name="Badalamenti J.P."/>
            <person name="Herman A."/>
            <person name="Mangelson H."/>
            <person name="Liachko I."/>
            <person name="Sullivan S."/>
            <person name="Sone E.D."/>
            <person name="Koren S."/>
            <person name="Silverstein K.A.T."/>
            <person name="Beckman K.B."/>
            <person name="Gohl D.M."/>
        </authorList>
    </citation>
    <scope>NUCLEOTIDE SEQUENCE</scope>
    <source>
        <strain evidence="1">Duluth1</strain>
        <tissue evidence="1">Whole animal</tissue>
    </source>
</reference>
<proteinExistence type="predicted"/>
<organism evidence="1 2">
    <name type="scientific">Dreissena polymorpha</name>
    <name type="common">Zebra mussel</name>
    <name type="synonym">Mytilus polymorpha</name>
    <dbReference type="NCBI Taxonomy" id="45954"/>
    <lineage>
        <taxon>Eukaryota</taxon>
        <taxon>Metazoa</taxon>
        <taxon>Spiralia</taxon>
        <taxon>Lophotrochozoa</taxon>
        <taxon>Mollusca</taxon>
        <taxon>Bivalvia</taxon>
        <taxon>Autobranchia</taxon>
        <taxon>Heteroconchia</taxon>
        <taxon>Euheterodonta</taxon>
        <taxon>Imparidentia</taxon>
        <taxon>Neoheterodontei</taxon>
        <taxon>Myida</taxon>
        <taxon>Dreissenoidea</taxon>
        <taxon>Dreissenidae</taxon>
        <taxon>Dreissena</taxon>
    </lineage>
</organism>
<reference evidence="1" key="2">
    <citation type="submission" date="2020-11" db="EMBL/GenBank/DDBJ databases">
        <authorList>
            <person name="McCartney M.A."/>
            <person name="Auch B."/>
            <person name="Kono T."/>
            <person name="Mallez S."/>
            <person name="Becker A."/>
            <person name="Gohl D.M."/>
            <person name="Silverstein K.A.T."/>
            <person name="Koren S."/>
            <person name="Bechman K.B."/>
            <person name="Herman A."/>
            <person name="Abrahante J.E."/>
            <person name="Garbe J."/>
        </authorList>
    </citation>
    <scope>NUCLEOTIDE SEQUENCE</scope>
    <source>
        <strain evidence="1">Duluth1</strain>
        <tissue evidence="1">Whole animal</tissue>
    </source>
</reference>
<evidence type="ECO:0000313" key="2">
    <source>
        <dbReference type="Proteomes" id="UP000828390"/>
    </source>
</evidence>
<sequence>MKGDGSSNTYHSKNDLSKVLKEYDTDVIDVQSITTERDDSRHLIVDGMAVVQLVVNGCNKSVNTTCKVMSEIFVSTIDNLAKKYFFTRVIFDKYAKPYSLKDVLRYDANETSDIIVDDETTIDSILSS</sequence>
<keyword evidence="2" id="KW-1185">Reference proteome</keyword>
<evidence type="ECO:0000313" key="1">
    <source>
        <dbReference type="EMBL" id="KAH3852731.1"/>
    </source>
</evidence>